<evidence type="ECO:0000259" key="12">
    <source>
        <dbReference type="PROSITE" id="PS50862"/>
    </source>
</evidence>
<evidence type="ECO:0000256" key="3">
    <source>
        <dbReference type="ARBA" id="ARBA00012814"/>
    </source>
</evidence>
<accession>A0ABR2IPV1</accession>
<evidence type="ECO:0000256" key="5">
    <source>
        <dbReference type="ARBA" id="ARBA00022598"/>
    </source>
</evidence>
<feature type="domain" description="Aminoacyl-transfer RNA synthetases class-II family profile" evidence="12">
    <location>
        <begin position="304"/>
        <end position="572"/>
    </location>
</feature>
<dbReference type="CDD" id="cd00496">
    <property type="entry name" value="PheRS_alpha_core"/>
    <property type="match status" value="1"/>
</dbReference>
<protein>
    <recommendedName>
        <fullName evidence="3">phenylalanine--tRNA ligase</fullName>
        <ecNumber evidence="3">6.1.1.20</ecNumber>
    </recommendedName>
</protein>
<evidence type="ECO:0000256" key="1">
    <source>
        <dbReference type="ARBA" id="ARBA00004496"/>
    </source>
</evidence>
<dbReference type="NCBIfam" id="TIGR00468">
    <property type="entry name" value="pheS"/>
    <property type="match status" value="1"/>
</dbReference>
<evidence type="ECO:0000313" key="13">
    <source>
        <dbReference type="EMBL" id="KAK8866987.1"/>
    </source>
</evidence>
<evidence type="ECO:0000256" key="10">
    <source>
        <dbReference type="ARBA" id="ARBA00022917"/>
    </source>
</evidence>
<keyword evidence="4" id="KW-0963">Cytoplasm</keyword>
<dbReference type="PANTHER" id="PTHR11538">
    <property type="entry name" value="PHENYLALANYL-TRNA SYNTHETASE"/>
    <property type="match status" value="1"/>
</dbReference>
<dbReference type="Proteomes" id="UP001470230">
    <property type="component" value="Unassembled WGS sequence"/>
</dbReference>
<keyword evidence="7" id="KW-0547">Nucleotide-binding</keyword>
<evidence type="ECO:0000256" key="6">
    <source>
        <dbReference type="ARBA" id="ARBA00022723"/>
    </source>
</evidence>
<comment type="similarity">
    <text evidence="2">Belongs to the class-II aminoacyl-tRNA synthetase family. Phe-tRNA synthetase alpha subunit type 2 subfamily.</text>
</comment>
<dbReference type="PROSITE" id="PS50862">
    <property type="entry name" value="AA_TRNA_LIGASE_II"/>
    <property type="match status" value="1"/>
</dbReference>
<sequence>MMTSRQLNFFKKFTKVKHPVTKDFYMPGKEDYLEIIQNAILAALQNSDALDSQQLCKDLIQQHPHEFEKLRRRSDESVTDHQVLYQVLLSLESQNVISLSNVSKQEYQLSQEGELYAQEGSPEHKVGEMVPAFLALPIKEELDPKTKKPLSQVHHFQRYVNEHLSQQYSHAIPGDSNKIGNLAFGKAKQSGYLKVENQCVKPGDLSTDKTKETLIAFRQNPSSFSEKEVKNLKQRNLVSVVTVKWFSIQKGQKYVTDMSKVPHRIVDLTEDMVKSGEWKNIDFAPLNFNASAGIISSGHEHPLTKIRSDFRQIFLQMGFEEMDTSKWVESSFWNFDSLFQGQQHPCRDMHDTFFIKVPQYAHQIEDREYYQRVKDVHEKGGFESIGLRYKFDDQAPLQNILRTHTTAVSSRYLKMIADEYKKTGQIRPHKYFSIDRVYRNETLDATHLAEFSQLEGFVIDKNLSLADLMSYIHTFFSRIGIDNIEFKPAYNPYTEPSMEIFAYHPGLKKWIEVGNSGMFRPEMIYPMGIPEGWNVVAWGCSLERPAMIEYKINEIRSLEGPNVSLQLIKEVPIARLTF</sequence>
<keyword evidence="5" id="KW-0436">Ligase</keyword>
<keyword evidence="10" id="KW-0648">Protein biosynthesis</keyword>
<dbReference type="NCBIfam" id="NF003210">
    <property type="entry name" value="PRK04172.1"/>
    <property type="match status" value="1"/>
</dbReference>
<dbReference type="InterPro" id="IPR006195">
    <property type="entry name" value="aa-tRNA-synth_II"/>
</dbReference>
<dbReference type="InterPro" id="IPR045864">
    <property type="entry name" value="aa-tRNA-synth_II/BPL/LPL"/>
</dbReference>
<evidence type="ECO:0000256" key="11">
    <source>
        <dbReference type="ARBA" id="ARBA00023146"/>
    </source>
</evidence>
<dbReference type="Gene3D" id="1.10.10.2320">
    <property type="match status" value="1"/>
</dbReference>
<comment type="subcellular location">
    <subcellularLocation>
        <location evidence="1">Cytoplasm</location>
    </subcellularLocation>
</comment>
<dbReference type="InterPro" id="IPR002319">
    <property type="entry name" value="Phenylalanyl-tRNA_Synthase"/>
</dbReference>
<proteinExistence type="inferred from homology"/>
<evidence type="ECO:0000256" key="8">
    <source>
        <dbReference type="ARBA" id="ARBA00022840"/>
    </source>
</evidence>
<dbReference type="EMBL" id="JAPFFF010000015">
    <property type="protein sequence ID" value="KAK8866987.1"/>
    <property type="molecule type" value="Genomic_DNA"/>
</dbReference>
<dbReference type="Pfam" id="PF01409">
    <property type="entry name" value="tRNA-synt_2d"/>
    <property type="match status" value="1"/>
</dbReference>
<keyword evidence="9" id="KW-0460">Magnesium</keyword>
<dbReference type="Gene3D" id="3.30.1370.240">
    <property type="match status" value="1"/>
</dbReference>
<evidence type="ECO:0000256" key="9">
    <source>
        <dbReference type="ARBA" id="ARBA00022842"/>
    </source>
</evidence>
<reference evidence="13 14" key="1">
    <citation type="submission" date="2024-04" db="EMBL/GenBank/DDBJ databases">
        <title>Tritrichomonas musculus Genome.</title>
        <authorList>
            <person name="Alves-Ferreira E."/>
            <person name="Grigg M."/>
            <person name="Lorenzi H."/>
            <person name="Galac M."/>
        </authorList>
    </citation>
    <scope>NUCLEOTIDE SEQUENCE [LARGE SCALE GENOMIC DNA]</scope>
    <source>
        <strain evidence="13 14">EAF2021</strain>
    </source>
</reference>
<evidence type="ECO:0000256" key="7">
    <source>
        <dbReference type="ARBA" id="ARBA00022741"/>
    </source>
</evidence>
<evidence type="ECO:0000256" key="4">
    <source>
        <dbReference type="ARBA" id="ARBA00022490"/>
    </source>
</evidence>
<keyword evidence="6" id="KW-0479">Metal-binding</keyword>
<dbReference type="InterPro" id="IPR004529">
    <property type="entry name" value="Phe-tRNA-synth_IIc_asu"/>
</dbReference>
<dbReference type="Gene3D" id="3.30.930.10">
    <property type="entry name" value="Bira Bifunctional Protein, Domain 2"/>
    <property type="match status" value="1"/>
</dbReference>
<name>A0ABR2IPV1_9EUKA</name>
<dbReference type="PANTHER" id="PTHR11538:SF40">
    <property type="entry name" value="PHENYLALANINE--TRNA LIGASE ALPHA SUBUNIT"/>
    <property type="match status" value="1"/>
</dbReference>
<comment type="caution">
    <text evidence="13">The sequence shown here is derived from an EMBL/GenBank/DDBJ whole genome shotgun (WGS) entry which is preliminary data.</text>
</comment>
<evidence type="ECO:0000313" key="14">
    <source>
        <dbReference type="Proteomes" id="UP001470230"/>
    </source>
</evidence>
<keyword evidence="11" id="KW-0030">Aminoacyl-tRNA synthetase</keyword>
<organism evidence="13 14">
    <name type="scientific">Tritrichomonas musculus</name>
    <dbReference type="NCBI Taxonomy" id="1915356"/>
    <lineage>
        <taxon>Eukaryota</taxon>
        <taxon>Metamonada</taxon>
        <taxon>Parabasalia</taxon>
        <taxon>Tritrichomonadida</taxon>
        <taxon>Tritrichomonadidae</taxon>
        <taxon>Tritrichomonas</taxon>
    </lineage>
</organism>
<dbReference type="EC" id="6.1.1.20" evidence="3"/>
<evidence type="ECO:0000256" key="2">
    <source>
        <dbReference type="ARBA" id="ARBA00006703"/>
    </source>
</evidence>
<keyword evidence="8" id="KW-0067">ATP-binding</keyword>
<dbReference type="SUPFAM" id="SSF55681">
    <property type="entry name" value="Class II aaRS and biotin synthetases"/>
    <property type="match status" value="1"/>
</dbReference>
<gene>
    <name evidence="13" type="ORF">M9Y10_009956</name>
</gene>
<keyword evidence="14" id="KW-1185">Reference proteome</keyword>
<dbReference type="Gene3D" id="1.10.10.2330">
    <property type="match status" value="1"/>
</dbReference>